<proteinExistence type="predicted"/>
<protein>
    <submittedName>
        <fullName evidence="2">Branched-chain amino acid transport protein</fullName>
    </submittedName>
</protein>
<dbReference type="EMBL" id="FTNO01000001">
    <property type="protein sequence ID" value="SIQ81897.1"/>
    <property type="molecule type" value="Genomic_DNA"/>
</dbReference>
<keyword evidence="3" id="KW-1185">Reference proteome</keyword>
<dbReference type="OrthoDB" id="187711at2157"/>
<keyword evidence="1" id="KW-1133">Transmembrane helix</keyword>
<evidence type="ECO:0000313" key="2">
    <source>
        <dbReference type="EMBL" id="SIQ81897.1"/>
    </source>
</evidence>
<evidence type="ECO:0000256" key="1">
    <source>
        <dbReference type="SAM" id="Phobius"/>
    </source>
</evidence>
<evidence type="ECO:0000313" key="3">
    <source>
        <dbReference type="Proteomes" id="UP000186914"/>
    </source>
</evidence>
<reference evidence="3" key="1">
    <citation type="submission" date="2017-01" db="EMBL/GenBank/DDBJ databases">
        <authorList>
            <person name="Varghese N."/>
            <person name="Submissions S."/>
        </authorList>
    </citation>
    <scope>NUCLEOTIDE SEQUENCE [LARGE SCALE GENOMIC DNA]</scope>
    <source>
        <strain evidence="3">CGMCC 1.7737</strain>
    </source>
</reference>
<dbReference type="InterPro" id="IPR008407">
    <property type="entry name" value="Brnchd-chn_aa_trnsp_AzlD"/>
</dbReference>
<dbReference type="RefSeq" id="WP_076427666.1">
    <property type="nucleotide sequence ID" value="NZ_FTNO01000001.1"/>
</dbReference>
<keyword evidence="1" id="KW-0812">Transmembrane</keyword>
<dbReference type="AlphaFoldDB" id="A0A1N6VVI7"/>
<feature type="transmembrane region" description="Helical" evidence="1">
    <location>
        <begin position="46"/>
        <end position="65"/>
    </location>
</feature>
<keyword evidence="1" id="KW-0472">Membrane</keyword>
<dbReference type="Proteomes" id="UP000186914">
    <property type="component" value="Unassembled WGS sequence"/>
</dbReference>
<name>A0A1N6VVI7_9EURY</name>
<feature type="transmembrane region" description="Helical" evidence="1">
    <location>
        <begin position="12"/>
        <end position="34"/>
    </location>
</feature>
<feature type="transmembrane region" description="Helical" evidence="1">
    <location>
        <begin position="95"/>
        <end position="113"/>
    </location>
</feature>
<accession>A0A1N6VVI7</accession>
<sequence>MPQTNFGSEMLWLIIIVAGLGTYLIRLSFIAFFGRLDDIPERVEQALRFVPAAVLSALVVPQFVYADGSIALSPDNLRLFAGGLAVLVAWKTEDILATLVAGMGALWLLSFLFA</sequence>
<dbReference type="Pfam" id="PF05437">
    <property type="entry name" value="AzlD"/>
    <property type="match status" value="1"/>
</dbReference>
<gene>
    <name evidence="2" type="ORF">SAMN05421858_0505</name>
</gene>
<organism evidence="2 3">
    <name type="scientific">Haladaptatus litoreus</name>
    <dbReference type="NCBI Taxonomy" id="553468"/>
    <lineage>
        <taxon>Archaea</taxon>
        <taxon>Methanobacteriati</taxon>
        <taxon>Methanobacteriota</taxon>
        <taxon>Stenosarchaea group</taxon>
        <taxon>Halobacteria</taxon>
        <taxon>Halobacteriales</taxon>
        <taxon>Haladaptataceae</taxon>
        <taxon>Haladaptatus</taxon>
    </lineage>
</organism>